<dbReference type="EMBL" id="LWAJ01000145">
    <property type="protein sequence ID" value="KZL49661.1"/>
    <property type="molecule type" value="Genomic_DNA"/>
</dbReference>
<protein>
    <recommendedName>
        <fullName evidence="1">DUF7734 domain-containing protein</fullName>
    </recommendedName>
</protein>
<dbReference type="Pfam" id="PF24869">
    <property type="entry name" value="DUF7734"/>
    <property type="match status" value="1"/>
</dbReference>
<dbReference type="InterPro" id="IPR056636">
    <property type="entry name" value="DUF7734"/>
</dbReference>
<name>A0A166JG18_NODSP</name>
<dbReference type="AlphaFoldDB" id="A0A166JG18"/>
<dbReference type="PANTHER" id="PTHR36729:SF2">
    <property type="entry name" value="EXPRESSED PROTEIN"/>
    <property type="match status" value="1"/>
</dbReference>
<feature type="domain" description="DUF7734" evidence="1">
    <location>
        <begin position="7"/>
        <end position="94"/>
    </location>
</feature>
<evidence type="ECO:0000313" key="3">
    <source>
        <dbReference type="Proteomes" id="UP000076555"/>
    </source>
</evidence>
<proteinExistence type="predicted"/>
<reference evidence="2 3" key="1">
    <citation type="submission" date="2016-04" db="EMBL/GenBank/DDBJ databases">
        <title>Draft Genome Assembly of the Bloom-forming Cyanobacterium Nodularia spumigena Strain CENA596 in Shrimp Production Ponds.</title>
        <authorList>
            <person name="Popin R.V."/>
            <person name="Rigonato J."/>
            <person name="Abreu V.A."/>
            <person name="Andreote A.P."/>
            <person name="Silveira S.B."/>
            <person name="Odebrecht C."/>
            <person name="Fiore M.F."/>
        </authorList>
    </citation>
    <scope>NUCLEOTIDE SEQUENCE [LARGE SCALE GENOMIC DNA]</scope>
    <source>
        <strain evidence="2 3">CENA596</strain>
    </source>
</reference>
<dbReference type="PANTHER" id="PTHR36729">
    <property type="entry name" value="EXPRESSED PROTEIN"/>
    <property type="match status" value="1"/>
</dbReference>
<accession>A0A166JG18</accession>
<organism evidence="2 3">
    <name type="scientific">Nodularia spumigena CENA596</name>
    <dbReference type="NCBI Taxonomy" id="1819295"/>
    <lineage>
        <taxon>Bacteria</taxon>
        <taxon>Bacillati</taxon>
        <taxon>Cyanobacteriota</taxon>
        <taxon>Cyanophyceae</taxon>
        <taxon>Nostocales</taxon>
        <taxon>Nodulariaceae</taxon>
        <taxon>Nodularia</taxon>
    </lineage>
</organism>
<sequence length="100" mass="11130">MNNSIGKRLEEYTIKRPQEVLLVTVQIADEQDKIAIFKGFSSSLMRPTAFDPDVPVIPDEAIILSVDRIKSPYNPEAPSYIQQGISAEAMEDLLSEVIGH</sequence>
<gene>
    <name evidence="2" type="ORF">A2T98_11605</name>
</gene>
<dbReference type="Proteomes" id="UP000076555">
    <property type="component" value="Unassembled WGS sequence"/>
</dbReference>
<evidence type="ECO:0000259" key="1">
    <source>
        <dbReference type="Pfam" id="PF24869"/>
    </source>
</evidence>
<dbReference type="RefSeq" id="WP_063872908.1">
    <property type="nucleotide sequence ID" value="NZ_CAWMRI010000145.1"/>
</dbReference>
<comment type="caution">
    <text evidence="2">The sequence shown here is derived from an EMBL/GenBank/DDBJ whole genome shotgun (WGS) entry which is preliminary data.</text>
</comment>
<evidence type="ECO:0000313" key="2">
    <source>
        <dbReference type="EMBL" id="KZL49661.1"/>
    </source>
</evidence>
<dbReference type="OrthoDB" id="463229at2"/>